<keyword evidence="3" id="KW-0472">Membrane</keyword>
<dbReference type="Proteomes" id="UP000757900">
    <property type="component" value="Unassembled WGS sequence"/>
</dbReference>
<dbReference type="InterPro" id="IPR050515">
    <property type="entry name" value="Beta-lactam/transpept"/>
</dbReference>
<dbReference type="Gene3D" id="3.90.1310.10">
    <property type="entry name" value="Penicillin-binding protein 2a (Domain 2)"/>
    <property type="match status" value="1"/>
</dbReference>
<reference evidence="6" key="1">
    <citation type="submission" date="2020-04" db="EMBL/GenBank/DDBJ databases">
        <title>Deep metagenomics examines the oral microbiome during advanced dental caries in children, revealing novel taxa and co-occurrences with host molecules.</title>
        <authorList>
            <person name="Baker J.L."/>
            <person name="Morton J.T."/>
            <person name="Dinis M."/>
            <person name="Alvarez R."/>
            <person name="Tran N.C."/>
            <person name="Knight R."/>
            <person name="Edlund A."/>
        </authorList>
    </citation>
    <scope>NUCLEOTIDE SEQUENCE</scope>
    <source>
        <strain evidence="6">JCVI_23_bin.16</strain>
    </source>
</reference>
<sequence length="410" mass="45337">VFVSETTRKYVNDVYASHLIGYATAAAKEEDQPLSAQVLDGKLGLEAAYNVSLSGQDSNQSSSRQLIGKDLHLTLDSRLQNKLEELMSQYQTTYQPEALQAYLVEAKTGKLVAASQRPSFNLNTREGIEAEWKNLMVEEAYEPGSTIKILTMSVAYDRQLYKPGELYQSGSIQVYDQVVKDYNKVGWGQISFEEGLARSSNVAMVNLVNRMGDQEWVKKLGDFGFGKGTDFGLENETTGNFQFDNPVSRIMSGFGQGFSATPIQLLQAYSSIGNQGQMLKVQVVQGLDSAGEFQSRVLGKPISKEAANHVLQLMVDTVEKPYGTAVSFRNPYVKVAAKTGTAQIADPNGSGYLTGANDYYHSVVTFFPADNPKYMLYMAMKRPQQDHGLLGSQILGKLFNDYIEYIMVKP</sequence>
<organism evidence="6 7">
    <name type="scientific">Abiotrophia defectiva</name>
    <name type="common">Streptococcus defectivus</name>
    <dbReference type="NCBI Taxonomy" id="46125"/>
    <lineage>
        <taxon>Bacteria</taxon>
        <taxon>Bacillati</taxon>
        <taxon>Bacillota</taxon>
        <taxon>Bacilli</taxon>
        <taxon>Lactobacillales</taxon>
        <taxon>Aerococcaceae</taxon>
        <taxon>Abiotrophia</taxon>
    </lineage>
</organism>
<dbReference type="PANTHER" id="PTHR30627">
    <property type="entry name" value="PEPTIDOGLYCAN D,D-TRANSPEPTIDASE"/>
    <property type="match status" value="1"/>
</dbReference>
<accession>A0A929MVX2</accession>
<evidence type="ECO:0000256" key="2">
    <source>
        <dbReference type="ARBA" id="ARBA00007171"/>
    </source>
</evidence>
<dbReference type="InterPro" id="IPR012338">
    <property type="entry name" value="Beta-lactam/transpept-like"/>
</dbReference>
<comment type="subcellular location">
    <subcellularLocation>
        <location evidence="1">Cell membrane</location>
        <topology evidence="1">Single-pass membrane protein</topology>
    </subcellularLocation>
</comment>
<feature type="non-terminal residue" evidence="6">
    <location>
        <position position="1"/>
    </location>
</feature>
<comment type="similarity">
    <text evidence="2">Belongs to the transpeptidase family.</text>
</comment>
<evidence type="ECO:0000313" key="7">
    <source>
        <dbReference type="Proteomes" id="UP000757900"/>
    </source>
</evidence>
<dbReference type="SUPFAM" id="SSF56519">
    <property type="entry name" value="Penicillin binding protein dimerisation domain"/>
    <property type="match status" value="1"/>
</dbReference>
<dbReference type="GO" id="GO:0005886">
    <property type="term" value="C:plasma membrane"/>
    <property type="evidence" value="ECO:0007669"/>
    <property type="project" value="UniProtKB-SubCell"/>
</dbReference>
<dbReference type="GO" id="GO:0071555">
    <property type="term" value="P:cell wall organization"/>
    <property type="evidence" value="ECO:0007669"/>
    <property type="project" value="TreeGrafter"/>
</dbReference>
<evidence type="ECO:0000256" key="3">
    <source>
        <dbReference type="ARBA" id="ARBA00023136"/>
    </source>
</evidence>
<feature type="domain" description="Penicillin-binding protein transpeptidase" evidence="4">
    <location>
        <begin position="102"/>
        <end position="394"/>
    </location>
</feature>
<dbReference type="SUPFAM" id="SSF56601">
    <property type="entry name" value="beta-lactamase/transpeptidase-like"/>
    <property type="match status" value="1"/>
</dbReference>
<evidence type="ECO:0000256" key="1">
    <source>
        <dbReference type="ARBA" id="ARBA00004162"/>
    </source>
</evidence>
<dbReference type="InterPro" id="IPR001460">
    <property type="entry name" value="PCN-bd_Tpept"/>
</dbReference>
<dbReference type="GO" id="GO:0008658">
    <property type="term" value="F:penicillin binding"/>
    <property type="evidence" value="ECO:0007669"/>
    <property type="project" value="InterPro"/>
</dbReference>
<dbReference type="Pfam" id="PF03717">
    <property type="entry name" value="PBP_dimer"/>
    <property type="match status" value="1"/>
</dbReference>
<dbReference type="EMBL" id="JABZFV010000311">
    <property type="protein sequence ID" value="MBF0935625.1"/>
    <property type="molecule type" value="Genomic_DNA"/>
</dbReference>
<feature type="domain" description="Penicillin-binding protein dimerisation" evidence="5">
    <location>
        <begin position="4"/>
        <end position="62"/>
    </location>
</feature>
<dbReference type="PANTHER" id="PTHR30627:SF26">
    <property type="entry name" value="PENICILLIN-BINDING PROTEIN 2B"/>
    <property type="match status" value="1"/>
</dbReference>
<evidence type="ECO:0000313" key="6">
    <source>
        <dbReference type="EMBL" id="MBF0935625.1"/>
    </source>
</evidence>
<proteinExistence type="inferred from homology"/>
<dbReference type="Gene3D" id="3.40.710.10">
    <property type="entry name" value="DD-peptidase/beta-lactamase superfamily"/>
    <property type="match status" value="1"/>
</dbReference>
<name>A0A929MVX2_ABIDE</name>
<protein>
    <submittedName>
        <fullName evidence="6">Penicillin-binding protein 2</fullName>
    </submittedName>
</protein>
<dbReference type="InterPro" id="IPR005311">
    <property type="entry name" value="PBP_dimer"/>
</dbReference>
<dbReference type="Pfam" id="PF00905">
    <property type="entry name" value="Transpeptidase"/>
    <property type="match status" value="1"/>
</dbReference>
<gene>
    <name evidence="6" type="ORF">HXK00_08325</name>
</gene>
<dbReference type="AlphaFoldDB" id="A0A929MVX2"/>
<dbReference type="InterPro" id="IPR036138">
    <property type="entry name" value="PBP_dimer_sf"/>
</dbReference>
<comment type="caution">
    <text evidence="6">The sequence shown here is derived from an EMBL/GenBank/DDBJ whole genome shotgun (WGS) entry which is preliminary data.</text>
</comment>
<evidence type="ECO:0000259" key="5">
    <source>
        <dbReference type="Pfam" id="PF03717"/>
    </source>
</evidence>
<evidence type="ECO:0000259" key="4">
    <source>
        <dbReference type="Pfam" id="PF00905"/>
    </source>
</evidence>